<feature type="non-terminal residue" evidence="1">
    <location>
        <position position="1"/>
    </location>
</feature>
<evidence type="ECO:0000313" key="1">
    <source>
        <dbReference type="EMBL" id="SVC03083.1"/>
    </source>
</evidence>
<proteinExistence type="predicted"/>
<gene>
    <name evidence="1" type="ORF">METZ01_LOCUS255937</name>
</gene>
<dbReference type="AlphaFoldDB" id="A0A382IVZ8"/>
<reference evidence="1" key="1">
    <citation type="submission" date="2018-05" db="EMBL/GenBank/DDBJ databases">
        <authorList>
            <person name="Lanie J.A."/>
            <person name="Ng W.-L."/>
            <person name="Kazmierczak K.M."/>
            <person name="Andrzejewski T.M."/>
            <person name="Davidsen T.M."/>
            <person name="Wayne K.J."/>
            <person name="Tettelin H."/>
            <person name="Glass J.I."/>
            <person name="Rusch D."/>
            <person name="Podicherti R."/>
            <person name="Tsui H.-C.T."/>
            <person name="Winkler M.E."/>
        </authorList>
    </citation>
    <scope>NUCLEOTIDE SEQUENCE</scope>
</reference>
<protein>
    <submittedName>
        <fullName evidence="1">Uncharacterized protein</fullName>
    </submittedName>
</protein>
<sequence>PVSAGYLQLPQHLFWSGGAGDQRPESLDGMFWNVSGAGSLHVMVITGLLPERPGFGAFTLPEAPVADASEWLHVQVRDIGDDFSSGLEGGELDQLYSVEAAGEILKFLARFFAYVSEKGELAEAMLAPSDNSGPRPSDLPYVRVQFGEPGQHG</sequence>
<organism evidence="1">
    <name type="scientific">marine metagenome</name>
    <dbReference type="NCBI Taxonomy" id="408172"/>
    <lineage>
        <taxon>unclassified sequences</taxon>
        <taxon>metagenomes</taxon>
        <taxon>ecological metagenomes</taxon>
    </lineage>
</organism>
<dbReference type="EMBL" id="UINC01069588">
    <property type="protein sequence ID" value="SVC03083.1"/>
    <property type="molecule type" value="Genomic_DNA"/>
</dbReference>
<accession>A0A382IVZ8</accession>
<name>A0A382IVZ8_9ZZZZ</name>